<organism evidence="1 2">
    <name type="scientific">Trichinella pseudospiralis</name>
    <name type="common">Parasitic roundworm</name>
    <dbReference type="NCBI Taxonomy" id="6337"/>
    <lineage>
        <taxon>Eukaryota</taxon>
        <taxon>Metazoa</taxon>
        <taxon>Ecdysozoa</taxon>
        <taxon>Nematoda</taxon>
        <taxon>Enoplea</taxon>
        <taxon>Dorylaimia</taxon>
        <taxon>Trichinellida</taxon>
        <taxon>Trichinellidae</taxon>
        <taxon>Trichinella</taxon>
    </lineage>
</organism>
<accession>A0A0V1IVS5</accession>
<proteinExistence type="predicted"/>
<dbReference type="EMBL" id="JYDS01000079">
    <property type="protein sequence ID" value="KRZ26848.1"/>
    <property type="molecule type" value="Genomic_DNA"/>
</dbReference>
<gene>
    <name evidence="1" type="ORF">T4B_1977</name>
</gene>
<protein>
    <submittedName>
        <fullName evidence="1">Uncharacterized protein</fullName>
    </submittedName>
</protein>
<reference evidence="1 2" key="1">
    <citation type="submission" date="2015-01" db="EMBL/GenBank/DDBJ databases">
        <title>Evolution of Trichinella species and genotypes.</title>
        <authorList>
            <person name="Korhonen P.K."/>
            <person name="Edoardo P."/>
            <person name="Giuseppe L.R."/>
            <person name="Gasser R.B."/>
        </authorList>
    </citation>
    <scope>NUCLEOTIDE SEQUENCE [LARGE SCALE GENOMIC DNA]</scope>
    <source>
        <strain evidence="1">ISS588</strain>
    </source>
</reference>
<evidence type="ECO:0000313" key="1">
    <source>
        <dbReference type="EMBL" id="KRZ26848.1"/>
    </source>
</evidence>
<keyword evidence="2" id="KW-1185">Reference proteome</keyword>
<name>A0A0V1IVS5_TRIPS</name>
<comment type="caution">
    <text evidence="1">The sequence shown here is derived from an EMBL/GenBank/DDBJ whole genome shotgun (WGS) entry which is preliminary data.</text>
</comment>
<evidence type="ECO:0000313" key="2">
    <source>
        <dbReference type="Proteomes" id="UP000054805"/>
    </source>
</evidence>
<dbReference type="Proteomes" id="UP000054805">
    <property type="component" value="Unassembled WGS sequence"/>
</dbReference>
<dbReference type="AlphaFoldDB" id="A0A0V1IVS5"/>
<sequence length="69" mass="8389">MVYECQNNKYKDRSKKHGFRWVLYSENFKRFCKRNDILRLVVYLSLIRELRNKGIGTILAYADFPLPMK</sequence>